<comment type="similarity">
    <text evidence="2 14">Belongs to the ATPase C chain family.</text>
</comment>
<dbReference type="GO" id="GO:0005886">
    <property type="term" value="C:plasma membrane"/>
    <property type="evidence" value="ECO:0007669"/>
    <property type="project" value="UniProtKB-SubCell"/>
</dbReference>
<evidence type="ECO:0000256" key="10">
    <source>
        <dbReference type="ARBA" id="ARBA00023121"/>
    </source>
</evidence>
<keyword evidence="10 14" id="KW-0446">Lipid-binding</keyword>
<evidence type="ECO:0000256" key="1">
    <source>
        <dbReference type="ARBA" id="ARBA00004651"/>
    </source>
</evidence>
<dbReference type="GO" id="GO:0046933">
    <property type="term" value="F:proton-transporting ATP synthase activity, rotational mechanism"/>
    <property type="evidence" value="ECO:0007669"/>
    <property type="project" value="UniProtKB-UniRule"/>
</dbReference>
<dbReference type="GO" id="GO:0033177">
    <property type="term" value="C:proton-transporting two-sector ATPase complex, proton-transporting domain"/>
    <property type="evidence" value="ECO:0007669"/>
    <property type="project" value="InterPro"/>
</dbReference>
<evidence type="ECO:0000313" key="16">
    <source>
        <dbReference type="EMBL" id="HIX49900.1"/>
    </source>
</evidence>
<keyword evidence="8 14" id="KW-1133">Transmembrane helix</keyword>
<dbReference type="CDD" id="cd18184">
    <property type="entry name" value="ATP-synt_Fo_c_NaATPase"/>
    <property type="match status" value="1"/>
</dbReference>
<feature type="site" description="Reversibly protonated during proton transport" evidence="14">
    <location>
        <position position="62"/>
    </location>
</feature>
<evidence type="ECO:0000256" key="12">
    <source>
        <dbReference type="ARBA" id="ARBA00023310"/>
    </source>
</evidence>
<feature type="transmembrane region" description="Helical" evidence="14">
    <location>
        <begin position="12"/>
        <end position="32"/>
    </location>
</feature>
<reference evidence="16" key="2">
    <citation type="submission" date="2021-04" db="EMBL/GenBank/DDBJ databases">
        <authorList>
            <person name="Gilroy R."/>
        </authorList>
    </citation>
    <scope>NUCLEOTIDE SEQUENCE</scope>
    <source>
        <strain evidence="16">2189</strain>
    </source>
</reference>
<evidence type="ECO:0000256" key="8">
    <source>
        <dbReference type="ARBA" id="ARBA00022989"/>
    </source>
</evidence>
<dbReference type="Proteomes" id="UP000886847">
    <property type="component" value="Unassembled WGS sequence"/>
</dbReference>
<keyword evidence="9 14" id="KW-0406">Ion transport</keyword>
<evidence type="ECO:0000256" key="5">
    <source>
        <dbReference type="ARBA" id="ARBA00022547"/>
    </source>
</evidence>
<dbReference type="InterPro" id="IPR035921">
    <property type="entry name" value="F/V-ATP_Csub_sf"/>
</dbReference>
<evidence type="ECO:0000256" key="7">
    <source>
        <dbReference type="ARBA" id="ARBA00022781"/>
    </source>
</evidence>
<evidence type="ECO:0000256" key="6">
    <source>
        <dbReference type="ARBA" id="ARBA00022692"/>
    </source>
</evidence>
<gene>
    <name evidence="14 16" type="primary">atpE</name>
    <name evidence="16" type="ORF">H9851_01280</name>
</gene>
<dbReference type="InterPro" id="IPR002379">
    <property type="entry name" value="ATPase_proteolipid_c-like_dom"/>
</dbReference>
<feature type="transmembrane region" description="Helical" evidence="14">
    <location>
        <begin position="53"/>
        <end position="78"/>
    </location>
</feature>
<dbReference type="HAMAP" id="MF_01396">
    <property type="entry name" value="ATP_synth_c_bact"/>
    <property type="match status" value="1"/>
</dbReference>
<comment type="function">
    <text evidence="14">Key component of the F(0) channel; it plays a direct role in translocation across the membrane. A homomeric c-ring of between 10-14 subunits forms the central stalk rotor element with the F(1) delta and epsilon subunits.</text>
</comment>
<keyword evidence="6 14" id="KW-0812">Transmembrane</keyword>
<keyword evidence="4 14" id="KW-1003">Cell membrane</keyword>
<evidence type="ECO:0000313" key="17">
    <source>
        <dbReference type="Proteomes" id="UP000886847"/>
    </source>
</evidence>
<keyword evidence="7 14" id="KW-0375">Hydrogen ion transport</keyword>
<dbReference type="Gene3D" id="1.20.20.10">
    <property type="entry name" value="F1F0 ATP synthase subunit C"/>
    <property type="match status" value="1"/>
</dbReference>
<proteinExistence type="inferred from homology"/>
<dbReference type="PANTHER" id="PTHR10031:SF0">
    <property type="entry name" value="ATPASE PROTEIN 9"/>
    <property type="match status" value="1"/>
</dbReference>
<dbReference type="PROSITE" id="PS00605">
    <property type="entry name" value="ATPASE_C"/>
    <property type="match status" value="1"/>
</dbReference>
<comment type="function">
    <text evidence="13 14">F(1)F(0) ATP synthase produces ATP from ADP in the presence of a proton or sodium gradient. F-type ATPases consist of two structural domains, F(1) containing the extramembraneous catalytic core and F(0) containing the membrane proton channel, linked together by a central stalk and a peripheral stalk. During catalysis, ATP synthesis in the catalytic domain of F(1) is coupled via a rotary mechanism of the central stalk subunits to proton translocation.</text>
</comment>
<dbReference type="InterPro" id="IPR000454">
    <property type="entry name" value="ATP_synth_F0_csu"/>
</dbReference>
<comment type="subcellular location">
    <subcellularLocation>
        <location evidence="1 14">Cell membrane</location>
        <topology evidence="1 14">Multi-pass membrane protein</topology>
    </subcellularLocation>
</comment>
<evidence type="ECO:0000256" key="11">
    <source>
        <dbReference type="ARBA" id="ARBA00023136"/>
    </source>
</evidence>
<evidence type="ECO:0000256" key="9">
    <source>
        <dbReference type="ARBA" id="ARBA00023065"/>
    </source>
</evidence>
<evidence type="ECO:0000256" key="14">
    <source>
        <dbReference type="HAMAP-Rule" id="MF_01396"/>
    </source>
</evidence>
<name>A0A9D2AU15_9FIRM</name>
<dbReference type="InterPro" id="IPR038662">
    <property type="entry name" value="ATP_synth_F0_csu_sf"/>
</dbReference>
<keyword evidence="3 14" id="KW-0813">Transport</keyword>
<evidence type="ECO:0000256" key="3">
    <source>
        <dbReference type="ARBA" id="ARBA00022448"/>
    </source>
</evidence>
<dbReference type="GO" id="GO:0008289">
    <property type="term" value="F:lipid binding"/>
    <property type="evidence" value="ECO:0007669"/>
    <property type="project" value="UniProtKB-KW"/>
</dbReference>
<dbReference type="NCBIfam" id="TIGR01260">
    <property type="entry name" value="ATP_synt_c"/>
    <property type="match status" value="1"/>
</dbReference>
<keyword evidence="11 14" id="KW-0472">Membrane</keyword>
<feature type="domain" description="V-ATPase proteolipid subunit C-like" evidence="15">
    <location>
        <begin position="13"/>
        <end position="75"/>
    </location>
</feature>
<evidence type="ECO:0000259" key="15">
    <source>
        <dbReference type="Pfam" id="PF00137"/>
    </source>
</evidence>
<evidence type="ECO:0000256" key="4">
    <source>
        <dbReference type="ARBA" id="ARBA00022475"/>
    </source>
</evidence>
<dbReference type="InterPro" id="IPR020537">
    <property type="entry name" value="ATP_synth_F0_csu_DDCD_BS"/>
</dbReference>
<dbReference type="PANTHER" id="PTHR10031">
    <property type="entry name" value="ATP SYNTHASE LIPID-BINDING PROTEIN, MITOCHONDRIAL"/>
    <property type="match status" value="1"/>
</dbReference>
<dbReference type="PRINTS" id="PR00124">
    <property type="entry name" value="ATPASEC"/>
</dbReference>
<accession>A0A9D2AU15</accession>
<dbReference type="InterPro" id="IPR005953">
    <property type="entry name" value="ATP_synth_csu_bac/chlpt"/>
</dbReference>
<dbReference type="EMBL" id="DXEW01000005">
    <property type="protein sequence ID" value="HIX49900.1"/>
    <property type="molecule type" value="Genomic_DNA"/>
</dbReference>
<dbReference type="AlphaFoldDB" id="A0A9D2AU15"/>
<reference evidence="16" key="1">
    <citation type="journal article" date="2021" name="PeerJ">
        <title>Extensive microbial diversity within the chicken gut microbiome revealed by metagenomics and culture.</title>
        <authorList>
            <person name="Gilroy R."/>
            <person name="Ravi A."/>
            <person name="Getino M."/>
            <person name="Pursley I."/>
            <person name="Horton D.L."/>
            <person name="Alikhan N.F."/>
            <person name="Baker D."/>
            <person name="Gharbi K."/>
            <person name="Hall N."/>
            <person name="Watson M."/>
            <person name="Adriaenssens E.M."/>
            <person name="Foster-Nyarko E."/>
            <person name="Jarju S."/>
            <person name="Secka A."/>
            <person name="Antonio M."/>
            <person name="Oren A."/>
            <person name="Chaudhuri R.R."/>
            <person name="La Ragione R."/>
            <person name="Hildebrand F."/>
            <person name="Pallen M.J."/>
        </authorList>
    </citation>
    <scope>NUCLEOTIDE SEQUENCE</scope>
    <source>
        <strain evidence="16">2189</strain>
    </source>
</reference>
<dbReference type="GO" id="GO:0045259">
    <property type="term" value="C:proton-transporting ATP synthase complex"/>
    <property type="evidence" value="ECO:0007669"/>
    <property type="project" value="UniProtKB-KW"/>
</dbReference>
<keyword evidence="12 14" id="KW-0066">ATP synthesis</keyword>
<evidence type="ECO:0000256" key="2">
    <source>
        <dbReference type="ARBA" id="ARBA00006704"/>
    </source>
</evidence>
<evidence type="ECO:0000256" key="13">
    <source>
        <dbReference type="ARBA" id="ARBA00025198"/>
    </source>
</evidence>
<organism evidence="16 17">
    <name type="scientific">Candidatus Borkfalkia faecavium</name>
    <dbReference type="NCBI Taxonomy" id="2838508"/>
    <lineage>
        <taxon>Bacteria</taxon>
        <taxon>Bacillati</taxon>
        <taxon>Bacillota</taxon>
        <taxon>Clostridia</taxon>
        <taxon>Christensenellales</taxon>
        <taxon>Christensenellaceae</taxon>
        <taxon>Candidatus Borkfalkia</taxon>
    </lineage>
</organism>
<keyword evidence="5 14" id="KW-0138">CF(0)</keyword>
<protein>
    <recommendedName>
        <fullName evidence="14">ATP synthase subunit c</fullName>
    </recommendedName>
    <alternativeName>
        <fullName evidence="14">ATP synthase F(0) sector subunit c</fullName>
    </alternativeName>
    <alternativeName>
        <fullName evidence="14">F-type ATPase subunit c</fullName>
        <shortName evidence="14">F-ATPase subunit c</shortName>
    </alternativeName>
    <alternativeName>
        <fullName evidence="14">Lipid-binding protein</fullName>
    </alternativeName>
</protein>
<comment type="caution">
    <text evidence="16">The sequence shown here is derived from an EMBL/GenBank/DDBJ whole genome shotgun (WGS) entry which is preliminary data.</text>
</comment>
<dbReference type="FunFam" id="1.20.20.10:FF:000002">
    <property type="entry name" value="ATP synthase subunit c"/>
    <property type="match status" value="1"/>
</dbReference>
<sequence length="79" mass="7828">MVANLLATDGALLGAGIAALTGLGAGVGMGIATGKAVEATARQPEEVGKIRTMLLLGLAFAETTAIYGLLVSILLIFVS</sequence>
<dbReference type="Pfam" id="PF00137">
    <property type="entry name" value="ATP-synt_C"/>
    <property type="match status" value="1"/>
</dbReference>
<dbReference type="SUPFAM" id="SSF81333">
    <property type="entry name" value="F1F0 ATP synthase subunit C"/>
    <property type="match status" value="1"/>
</dbReference>